<reference evidence="2" key="2">
    <citation type="submission" date="2018-04" db="EMBL/GenBank/DDBJ databases">
        <title>OnivRS2 (Oryza nivara Reference Sequence Version 2).</title>
        <authorList>
            <person name="Zhang J."/>
            <person name="Kudrna D."/>
            <person name="Lee S."/>
            <person name="Talag J."/>
            <person name="Rajasekar S."/>
            <person name="Welchert J."/>
            <person name="Hsing Y.-I."/>
            <person name="Wing R.A."/>
        </authorList>
    </citation>
    <scope>NUCLEOTIDE SEQUENCE [LARGE SCALE GENOMIC DNA]</scope>
    <source>
        <strain evidence="2">SL10</strain>
    </source>
</reference>
<proteinExistence type="predicted"/>
<reference evidence="2" key="1">
    <citation type="submission" date="2015-04" db="UniProtKB">
        <authorList>
            <consortium name="EnsemblPlants"/>
        </authorList>
    </citation>
    <scope>IDENTIFICATION</scope>
    <source>
        <strain evidence="2">SL10</strain>
    </source>
</reference>
<evidence type="ECO:0000313" key="2">
    <source>
        <dbReference type="EnsemblPlants" id="ONIVA02G11400.3"/>
    </source>
</evidence>
<keyword evidence="1" id="KW-0472">Membrane</keyword>
<evidence type="ECO:0000256" key="1">
    <source>
        <dbReference type="SAM" id="Phobius"/>
    </source>
</evidence>
<sequence>MATTDKRALLAAENCHGGGGPVAVSFNTNAIVLLALCGLGAVALHIVLQCALHVTPPPPFMRKNKYGTLIIFLCEMLQRYPTCDHLLLARHAQRVPRPACDDVSAVLCLAGMSSPLPTTKEACEVGRGGGGRARAVHECPVCGLDFAVG</sequence>
<keyword evidence="3" id="KW-1185">Reference proteome</keyword>
<evidence type="ECO:0000313" key="3">
    <source>
        <dbReference type="Proteomes" id="UP000006591"/>
    </source>
</evidence>
<accession>A0A0E0G464</accession>
<name>A0A0E0G464_ORYNI</name>
<feature type="transmembrane region" description="Helical" evidence="1">
    <location>
        <begin position="30"/>
        <end position="55"/>
    </location>
</feature>
<protein>
    <submittedName>
        <fullName evidence="2">Glycosyltransferase</fullName>
    </submittedName>
</protein>
<dbReference type="HOGENOM" id="CLU_1752651_0_0_1"/>
<dbReference type="AlphaFoldDB" id="A0A0E0G464"/>
<organism evidence="2">
    <name type="scientific">Oryza nivara</name>
    <name type="common">Indian wild rice</name>
    <name type="synonym">Oryza sativa f. spontanea</name>
    <dbReference type="NCBI Taxonomy" id="4536"/>
    <lineage>
        <taxon>Eukaryota</taxon>
        <taxon>Viridiplantae</taxon>
        <taxon>Streptophyta</taxon>
        <taxon>Embryophyta</taxon>
        <taxon>Tracheophyta</taxon>
        <taxon>Spermatophyta</taxon>
        <taxon>Magnoliopsida</taxon>
        <taxon>Liliopsida</taxon>
        <taxon>Poales</taxon>
        <taxon>Poaceae</taxon>
        <taxon>BOP clade</taxon>
        <taxon>Oryzoideae</taxon>
        <taxon>Oryzeae</taxon>
        <taxon>Oryzinae</taxon>
        <taxon>Oryza</taxon>
    </lineage>
</organism>
<dbReference type="Proteomes" id="UP000006591">
    <property type="component" value="Chromosome 2"/>
</dbReference>
<keyword evidence="1" id="KW-0812">Transmembrane</keyword>
<dbReference type="Gramene" id="ONIVA02G11400.3">
    <property type="protein sequence ID" value="ONIVA02G11400.3"/>
    <property type="gene ID" value="ONIVA02G11400"/>
</dbReference>
<dbReference type="EnsemblPlants" id="ONIVA02G11400.3">
    <property type="protein sequence ID" value="ONIVA02G11400.3"/>
    <property type="gene ID" value="ONIVA02G11400"/>
</dbReference>
<keyword evidence="1" id="KW-1133">Transmembrane helix</keyword>